<dbReference type="GO" id="GO:0003677">
    <property type="term" value="F:DNA binding"/>
    <property type="evidence" value="ECO:0007669"/>
    <property type="project" value="InterPro"/>
</dbReference>
<proteinExistence type="predicted"/>
<comment type="caution">
    <text evidence="2">The sequence shown here is derived from an EMBL/GenBank/DDBJ whole genome shotgun (WGS) entry which is preliminary data.</text>
</comment>
<dbReference type="Gene3D" id="1.10.260.40">
    <property type="entry name" value="lambda repressor-like DNA-binding domains"/>
    <property type="match status" value="1"/>
</dbReference>
<sequence length="95" mass="10554">MAGRWKDVATGTVREVTTDELLSAVRGHRLAEIRRSRGLTQHHLAEKMGVSQSQVYEIERGSIAEREALARYAIALGGRLRQAIHFDDGDIAVVE</sequence>
<dbReference type="SMART" id="SM00530">
    <property type="entry name" value="HTH_XRE"/>
    <property type="match status" value="1"/>
</dbReference>
<feature type="domain" description="HTH cro/C1-type" evidence="1">
    <location>
        <begin position="30"/>
        <end position="83"/>
    </location>
</feature>
<dbReference type="Proteomes" id="UP000318578">
    <property type="component" value="Unassembled WGS sequence"/>
</dbReference>
<dbReference type="CDD" id="cd00093">
    <property type="entry name" value="HTH_XRE"/>
    <property type="match status" value="1"/>
</dbReference>
<dbReference type="AlphaFoldDB" id="A0A557ZYW7"/>
<evidence type="ECO:0000259" key="1">
    <source>
        <dbReference type="PROSITE" id="PS50943"/>
    </source>
</evidence>
<protein>
    <submittedName>
        <fullName evidence="2">Helix-turn-helix transcriptional regulator</fullName>
    </submittedName>
</protein>
<evidence type="ECO:0000313" key="2">
    <source>
        <dbReference type="EMBL" id="TVT17206.1"/>
    </source>
</evidence>
<accession>A0A557ZYW7</accession>
<dbReference type="InterPro" id="IPR001387">
    <property type="entry name" value="Cro/C1-type_HTH"/>
</dbReference>
<evidence type="ECO:0000313" key="3">
    <source>
        <dbReference type="Proteomes" id="UP000318578"/>
    </source>
</evidence>
<keyword evidence="3" id="KW-1185">Reference proteome</keyword>
<reference evidence="2 3" key="1">
    <citation type="submission" date="2019-07" db="EMBL/GenBank/DDBJ databases">
        <title>New species of Amycolatopsis and Streptomyces.</title>
        <authorList>
            <person name="Duangmal K."/>
            <person name="Teo W.F.A."/>
            <person name="Lipun K."/>
        </authorList>
    </citation>
    <scope>NUCLEOTIDE SEQUENCE [LARGE SCALE GENOMIC DNA]</scope>
    <source>
        <strain evidence="2 3">JCM 30562</strain>
    </source>
</reference>
<dbReference type="SUPFAM" id="SSF47413">
    <property type="entry name" value="lambda repressor-like DNA-binding domains"/>
    <property type="match status" value="1"/>
</dbReference>
<dbReference type="PROSITE" id="PS50943">
    <property type="entry name" value="HTH_CROC1"/>
    <property type="match status" value="1"/>
</dbReference>
<dbReference type="Pfam" id="PF01381">
    <property type="entry name" value="HTH_3"/>
    <property type="match status" value="1"/>
</dbReference>
<name>A0A557ZYW7_9PSEU</name>
<gene>
    <name evidence="2" type="ORF">FNH06_32300</name>
</gene>
<dbReference type="OrthoDB" id="5738376at2"/>
<dbReference type="RefSeq" id="WP_144643702.1">
    <property type="nucleotide sequence ID" value="NZ_BNAX01000006.1"/>
</dbReference>
<organism evidence="2 3">
    <name type="scientific">Amycolatopsis acidiphila</name>
    <dbReference type="NCBI Taxonomy" id="715473"/>
    <lineage>
        <taxon>Bacteria</taxon>
        <taxon>Bacillati</taxon>
        <taxon>Actinomycetota</taxon>
        <taxon>Actinomycetes</taxon>
        <taxon>Pseudonocardiales</taxon>
        <taxon>Pseudonocardiaceae</taxon>
        <taxon>Amycolatopsis</taxon>
    </lineage>
</organism>
<dbReference type="EMBL" id="VJZA01000084">
    <property type="protein sequence ID" value="TVT17206.1"/>
    <property type="molecule type" value="Genomic_DNA"/>
</dbReference>
<dbReference type="InterPro" id="IPR010982">
    <property type="entry name" value="Lambda_DNA-bd_dom_sf"/>
</dbReference>